<accession>A0ABP3YUC8</accession>
<protein>
    <submittedName>
        <fullName evidence="1">Uncharacterized protein</fullName>
    </submittedName>
</protein>
<proteinExistence type="predicted"/>
<evidence type="ECO:0000313" key="1">
    <source>
        <dbReference type="EMBL" id="GAA0904870.1"/>
    </source>
</evidence>
<sequence length="88" mass="9326">MELLVAAARVGPGVTQPEPAGGIADVMAGMPEVWRRLLAAHVPDRLGRCTSCRTASGSGERWPCSLHRIASDAQRLHELRLGQAIAGD</sequence>
<reference evidence="2" key="1">
    <citation type="journal article" date="2019" name="Int. J. Syst. Evol. Microbiol.">
        <title>The Global Catalogue of Microorganisms (GCM) 10K type strain sequencing project: providing services to taxonomists for standard genome sequencing and annotation.</title>
        <authorList>
            <consortium name="The Broad Institute Genomics Platform"/>
            <consortium name="The Broad Institute Genome Sequencing Center for Infectious Disease"/>
            <person name="Wu L."/>
            <person name="Ma J."/>
        </authorList>
    </citation>
    <scope>NUCLEOTIDE SEQUENCE [LARGE SCALE GENOMIC DNA]</scope>
    <source>
        <strain evidence="2">JCM 11117</strain>
    </source>
</reference>
<comment type="caution">
    <text evidence="1">The sequence shown here is derived from an EMBL/GenBank/DDBJ whole genome shotgun (WGS) entry which is preliminary data.</text>
</comment>
<keyword evidence="2" id="KW-1185">Reference proteome</keyword>
<gene>
    <name evidence="1" type="ORF">GCM10009559_72780</name>
</gene>
<organism evidence="1 2">
    <name type="scientific">Pseudonocardia zijingensis</name>
    <dbReference type="NCBI Taxonomy" id="153376"/>
    <lineage>
        <taxon>Bacteria</taxon>
        <taxon>Bacillati</taxon>
        <taxon>Actinomycetota</taxon>
        <taxon>Actinomycetes</taxon>
        <taxon>Pseudonocardiales</taxon>
        <taxon>Pseudonocardiaceae</taxon>
        <taxon>Pseudonocardia</taxon>
    </lineage>
</organism>
<name>A0ABP3YUC8_9PSEU</name>
<evidence type="ECO:0000313" key="2">
    <source>
        <dbReference type="Proteomes" id="UP001499967"/>
    </source>
</evidence>
<dbReference type="Proteomes" id="UP001499967">
    <property type="component" value="Unassembled WGS sequence"/>
</dbReference>
<dbReference type="EMBL" id="BAAAHP010000268">
    <property type="protein sequence ID" value="GAA0904870.1"/>
    <property type="molecule type" value="Genomic_DNA"/>
</dbReference>